<evidence type="ECO:0000256" key="2">
    <source>
        <dbReference type="SAM" id="SignalP"/>
    </source>
</evidence>
<keyword evidence="2" id="KW-0732">Signal</keyword>
<sequence>MRRPVLALALAALFAAGGSAFLATTTTAQAASNAPADMAAAQDGPQAAPHRGQRHGRGNFAGRQGGGPVAMAMRDLRALERLYLLDGRGKDIEGLYRDVLARTQNPAIRQFAYGRIARNELKPADAGKAITTLRQSLDENLKRLPQ</sequence>
<organism evidence="3 4">
    <name type="scientific">Tahibacter aquaticus</name>
    <dbReference type="NCBI Taxonomy" id="520092"/>
    <lineage>
        <taxon>Bacteria</taxon>
        <taxon>Pseudomonadati</taxon>
        <taxon>Pseudomonadota</taxon>
        <taxon>Gammaproteobacteria</taxon>
        <taxon>Lysobacterales</taxon>
        <taxon>Rhodanobacteraceae</taxon>
        <taxon>Tahibacter</taxon>
    </lineage>
</organism>
<dbReference type="RefSeq" id="WP_133816673.1">
    <property type="nucleotide sequence ID" value="NZ_SNZH01000001.1"/>
</dbReference>
<accession>A0A4R6Z9G9</accession>
<evidence type="ECO:0000313" key="3">
    <source>
        <dbReference type="EMBL" id="TDR48551.1"/>
    </source>
</evidence>
<comment type="caution">
    <text evidence="3">The sequence shown here is derived from an EMBL/GenBank/DDBJ whole genome shotgun (WGS) entry which is preliminary data.</text>
</comment>
<dbReference type="EMBL" id="SNZH01000001">
    <property type="protein sequence ID" value="TDR48551.1"/>
    <property type="molecule type" value="Genomic_DNA"/>
</dbReference>
<proteinExistence type="predicted"/>
<gene>
    <name evidence="3" type="ORF">DFR29_101171</name>
</gene>
<reference evidence="3 4" key="1">
    <citation type="submission" date="2019-03" db="EMBL/GenBank/DDBJ databases">
        <title>Genomic Encyclopedia of Type Strains, Phase IV (KMG-IV): sequencing the most valuable type-strain genomes for metagenomic binning, comparative biology and taxonomic classification.</title>
        <authorList>
            <person name="Goeker M."/>
        </authorList>
    </citation>
    <scope>NUCLEOTIDE SEQUENCE [LARGE SCALE GENOMIC DNA]</scope>
    <source>
        <strain evidence="3 4">DSM 21667</strain>
    </source>
</reference>
<evidence type="ECO:0000256" key="1">
    <source>
        <dbReference type="SAM" id="MobiDB-lite"/>
    </source>
</evidence>
<feature type="signal peptide" evidence="2">
    <location>
        <begin position="1"/>
        <end position="30"/>
    </location>
</feature>
<evidence type="ECO:0000313" key="4">
    <source>
        <dbReference type="Proteomes" id="UP000295293"/>
    </source>
</evidence>
<protein>
    <submittedName>
        <fullName evidence="3">Uncharacterized protein</fullName>
    </submittedName>
</protein>
<feature type="compositionally biased region" description="Low complexity" evidence="1">
    <location>
        <begin position="34"/>
        <end position="49"/>
    </location>
</feature>
<feature type="chain" id="PRO_5020417419" evidence="2">
    <location>
        <begin position="31"/>
        <end position="146"/>
    </location>
</feature>
<dbReference type="OrthoDB" id="9115021at2"/>
<keyword evidence="4" id="KW-1185">Reference proteome</keyword>
<dbReference type="AlphaFoldDB" id="A0A4R6Z9G9"/>
<name>A0A4R6Z9G9_9GAMM</name>
<feature type="region of interest" description="Disordered" evidence="1">
    <location>
        <begin position="34"/>
        <end position="66"/>
    </location>
</feature>
<dbReference type="Proteomes" id="UP000295293">
    <property type="component" value="Unassembled WGS sequence"/>
</dbReference>